<dbReference type="EMBL" id="CP102382">
    <property type="protein sequence ID" value="UUV20392.1"/>
    <property type="molecule type" value="Genomic_DNA"/>
</dbReference>
<keyword evidence="1" id="KW-0812">Transmembrane</keyword>
<dbReference type="PROSITE" id="PS51257">
    <property type="entry name" value="PROKAR_LIPOPROTEIN"/>
    <property type="match status" value="1"/>
</dbReference>
<keyword evidence="2" id="KW-0548">Nucleotidyltransferase</keyword>
<keyword evidence="1" id="KW-0472">Membrane</keyword>
<proteinExistence type="predicted"/>
<accession>A0ABY5NPB2</accession>
<keyword evidence="3" id="KW-1185">Reference proteome</keyword>
<organism evidence="2 3">
    <name type="scientific">Paenimyroides aestuarii</name>
    <dbReference type="NCBI Taxonomy" id="2968490"/>
    <lineage>
        <taxon>Bacteria</taxon>
        <taxon>Pseudomonadati</taxon>
        <taxon>Bacteroidota</taxon>
        <taxon>Flavobacteriia</taxon>
        <taxon>Flavobacteriales</taxon>
        <taxon>Flavobacteriaceae</taxon>
        <taxon>Paenimyroides</taxon>
    </lineage>
</organism>
<sequence>MKKYFLFGSIGFMCLLLTSCEAVETIFKAGMWWAFFLVFLVIGIILWIFSKMRGRK</sequence>
<feature type="transmembrane region" description="Helical" evidence="1">
    <location>
        <begin position="32"/>
        <end position="50"/>
    </location>
</feature>
<dbReference type="GO" id="GO:0016779">
    <property type="term" value="F:nucleotidyltransferase activity"/>
    <property type="evidence" value="ECO:0007669"/>
    <property type="project" value="UniProtKB-KW"/>
</dbReference>
<dbReference type="RefSeq" id="WP_257498293.1">
    <property type="nucleotide sequence ID" value="NZ_CP102382.1"/>
</dbReference>
<keyword evidence="1" id="KW-1133">Transmembrane helix</keyword>
<dbReference type="Proteomes" id="UP001317001">
    <property type="component" value="Chromosome"/>
</dbReference>
<evidence type="ECO:0000313" key="3">
    <source>
        <dbReference type="Proteomes" id="UP001317001"/>
    </source>
</evidence>
<name>A0ABY5NPB2_9FLAO</name>
<protein>
    <submittedName>
        <fullName evidence="2">Phosphatidate cytidylyltransferase</fullName>
    </submittedName>
</protein>
<keyword evidence="2" id="KW-0808">Transferase</keyword>
<gene>
    <name evidence="2" type="ORF">NPX36_08425</name>
</gene>
<reference evidence="2 3" key="1">
    <citation type="submission" date="2022-08" db="EMBL/GenBank/DDBJ databases">
        <title>Myroides zhujiangensis sp. nov., a novel bacterium isolated from sediment in the Pearl River Estuary.</title>
        <authorList>
            <person name="Cui L."/>
        </authorList>
    </citation>
    <scope>NUCLEOTIDE SEQUENCE [LARGE SCALE GENOMIC DNA]</scope>
    <source>
        <strain evidence="2 3">SCSIO 72103</strain>
    </source>
</reference>
<evidence type="ECO:0000313" key="2">
    <source>
        <dbReference type="EMBL" id="UUV20392.1"/>
    </source>
</evidence>
<evidence type="ECO:0000256" key="1">
    <source>
        <dbReference type="SAM" id="Phobius"/>
    </source>
</evidence>